<comment type="caution">
    <text evidence="1">The sequence shown here is derived from an EMBL/GenBank/DDBJ whole genome shotgun (WGS) entry which is preliminary data.</text>
</comment>
<dbReference type="Proteomes" id="UP000321787">
    <property type="component" value="Unassembled WGS sequence"/>
</dbReference>
<reference evidence="1 2" key="1">
    <citation type="submission" date="2019-07" db="EMBL/GenBank/DDBJ databases">
        <title>Whole genome shotgun sequence of Aliivibrio fischeri NBRC 101058.</title>
        <authorList>
            <person name="Hosoyama A."/>
            <person name="Uohara A."/>
            <person name="Ohji S."/>
            <person name="Ichikawa N."/>
        </authorList>
    </citation>
    <scope>NUCLEOTIDE SEQUENCE [LARGE SCALE GENOMIC DNA]</scope>
    <source>
        <strain evidence="1 2">NBRC 101058</strain>
    </source>
</reference>
<sequence length="62" mass="6820">MKISDKHCQQCGVLLPQEQFAFSLTIQTQTVAASKTKLSTSLPLPHDKLLCPTCASITFIKE</sequence>
<proteinExistence type="predicted"/>
<dbReference type="EMBL" id="BJTZ01000162">
    <property type="protein sequence ID" value="GEK16261.1"/>
    <property type="molecule type" value="Genomic_DNA"/>
</dbReference>
<accession>A0A510US10</accession>
<dbReference type="AlphaFoldDB" id="A0A510US10"/>
<name>A0A510US10_ALIFS</name>
<evidence type="ECO:0000313" key="2">
    <source>
        <dbReference type="Proteomes" id="UP000321787"/>
    </source>
</evidence>
<evidence type="ECO:0000313" key="1">
    <source>
        <dbReference type="EMBL" id="GEK16261.1"/>
    </source>
</evidence>
<dbReference type="RefSeq" id="WP_146867110.1">
    <property type="nucleotide sequence ID" value="NZ_BJTZ01000162.1"/>
</dbReference>
<protein>
    <submittedName>
        <fullName evidence="1">Uncharacterized protein</fullName>
    </submittedName>
</protein>
<organism evidence="1 2">
    <name type="scientific">Aliivibrio fischeri</name>
    <name type="common">Vibrio fischeri</name>
    <dbReference type="NCBI Taxonomy" id="668"/>
    <lineage>
        <taxon>Bacteria</taxon>
        <taxon>Pseudomonadati</taxon>
        <taxon>Pseudomonadota</taxon>
        <taxon>Gammaproteobacteria</taxon>
        <taxon>Vibrionales</taxon>
        <taxon>Vibrionaceae</taxon>
        <taxon>Aliivibrio</taxon>
    </lineage>
</organism>
<gene>
    <name evidence="1" type="ORF">AFI02nite_42970</name>
</gene>